<keyword evidence="3" id="KW-1185">Reference proteome</keyword>
<feature type="transmembrane region" description="Helical" evidence="1">
    <location>
        <begin position="103"/>
        <end position="124"/>
    </location>
</feature>
<feature type="transmembrane region" description="Helical" evidence="1">
    <location>
        <begin position="65"/>
        <end position="82"/>
    </location>
</feature>
<sequence length="172" mass="19676">MPFSQPQDPLNSSRLHEETDPFLLPKYLSSQQWKKLMINTYVGYTCAHTYIPLNLIDESIFVESMIYSCVIRYAVCAGIVLFKFDSMKSLGLVTTIQYYERYLICQEAEVVIILVLLFSVPYVATKSFVEAKDGTISVASAFAGHQEVFVVQDDPTDRGLNYEETLQKYRPE</sequence>
<organism evidence="2 3">
    <name type="scientific">Penstemon smallii</name>
    <dbReference type="NCBI Taxonomy" id="265156"/>
    <lineage>
        <taxon>Eukaryota</taxon>
        <taxon>Viridiplantae</taxon>
        <taxon>Streptophyta</taxon>
        <taxon>Embryophyta</taxon>
        <taxon>Tracheophyta</taxon>
        <taxon>Spermatophyta</taxon>
        <taxon>Magnoliopsida</taxon>
        <taxon>eudicotyledons</taxon>
        <taxon>Gunneridae</taxon>
        <taxon>Pentapetalae</taxon>
        <taxon>asterids</taxon>
        <taxon>lamiids</taxon>
        <taxon>Lamiales</taxon>
        <taxon>Plantaginaceae</taxon>
        <taxon>Cheloneae</taxon>
        <taxon>Penstemon</taxon>
    </lineage>
</organism>
<dbReference type="EMBL" id="JBJXBP010000002">
    <property type="protein sequence ID" value="KAL3843979.1"/>
    <property type="molecule type" value="Genomic_DNA"/>
</dbReference>
<comment type="caution">
    <text evidence="2">The sequence shown here is derived from an EMBL/GenBank/DDBJ whole genome shotgun (WGS) entry which is preliminary data.</text>
</comment>
<dbReference type="AlphaFoldDB" id="A0ABD3U3F2"/>
<keyword evidence="1" id="KW-0472">Membrane</keyword>
<protein>
    <submittedName>
        <fullName evidence="2">Uncharacterized protein</fullName>
    </submittedName>
</protein>
<dbReference type="Proteomes" id="UP001634393">
    <property type="component" value="Unassembled WGS sequence"/>
</dbReference>
<keyword evidence="1" id="KW-1133">Transmembrane helix</keyword>
<evidence type="ECO:0000313" key="2">
    <source>
        <dbReference type="EMBL" id="KAL3843979.1"/>
    </source>
</evidence>
<evidence type="ECO:0000313" key="3">
    <source>
        <dbReference type="Proteomes" id="UP001634393"/>
    </source>
</evidence>
<evidence type="ECO:0000256" key="1">
    <source>
        <dbReference type="SAM" id="Phobius"/>
    </source>
</evidence>
<proteinExistence type="predicted"/>
<keyword evidence="1" id="KW-0812">Transmembrane</keyword>
<reference evidence="2 3" key="1">
    <citation type="submission" date="2024-12" db="EMBL/GenBank/DDBJ databases">
        <title>The unique morphological basis and parallel evolutionary history of personate flowers in Penstemon.</title>
        <authorList>
            <person name="Depatie T.H."/>
            <person name="Wessinger C.A."/>
        </authorList>
    </citation>
    <scope>NUCLEOTIDE SEQUENCE [LARGE SCALE GENOMIC DNA]</scope>
    <source>
        <strain evidence="2">WTNN_2</strain>
        <tissue evidence="2">Leaf</tissue>
    </source>
</reference>
<name>A0ABD3U3F2_9LAMI</name>
<accession>A0ABD3U3F2</accession>
<gene>
    <name evidence="2" type="ORF">ACJIZ3_001382</name>
</gene>